<dbReference type="Proteomes" id="UP001152795">
    <property type="component" value="Unassembled WGS sequence"/>
</dbReference>
<evidence type="ECO:0000313" key="3">
    <source>
        <dbReference type="Proteomes" id="UP001152795"/>
    </source>
</evidence>
<comment type="caution">
    <text evidence="2">The sequence shown here is derived from an EMBL/GenBank/DDBJ whole genome shotgun (WGS) entry which is preliminary data.</text>
</comment>
<evidence type="ECO:0000313" key="2">
    <source>
        <dbReference type="EMBL" id="CAB4025838.1"/>
    </source>
</evidence>
<organism evidence="2 3">
    <name type="scientific">Paramuricea clavata</name>
    <name type="common">Red gorgonian</name>
    <name type="synonym">Violescent sea-whip</name>
    <dbReference type="NCBI Taxonomy" id="317549"/>
    <lineage>
        <taxon>Eukaryota</taxon>
        <taxon>Metazoa</taxon>
        <taxon>Cnidaria</taxon>
        <taxon>Anthozoa</taxon>
        <taxon>Octocorallia</taxon>
        <taxon>Malacalcyonacea</taxon>
        <taxon>Plexauridae</taxon>
        <taxon>Paramuricea</taxon>
    </lineage>
</organism>
<sequence length="142" mass="16283">MIADSVSSPLEQSSSHSTMYSTNQTSMRDIELSNRQIIQTANLDVRMKSNEISQENDKTKDLMNNEEIDKVISTKQAEHKFDEPCEREPVVNTGAKQSEVTETDEAGVSSNECQLEDCSPQKRREKRQKRKKRKSLMEILFV</sequence>
<gene>
    <name evidence="2" type="ORF">PACLA_8A061377</name>
</gene>
<feature type="compositionally biased region" description="Basic and acidic residues" evidence="1">
    <location>
        <begin position="77"/>
        <end position="89"/>
    </location>
</feature>
<reference evidence="2" key="1">
    <citation type="submission" date="2020-04" db="EMBL/GenBank/DDBJ databases">
        <authorList>
            <person name="Alioto T."/>
            <person name="Alioto T."/>
            <person name="Gomez Garrido J."/>
        </authorList>
    </citation>
    <scope>NUCLEOTIDE SEQUENCE</scope>
    <source>
        <strain evidence="2">A484AB</strain>
    </source>
</reference>
<name>A0A7D9JBG6_PARCT</name>
<keyword evidence="3" id="KW-1185">Reference proteome</keyword>
<protein>
    <submittedName>
        <fullName evidence="2">Uncharacterized protein</fullName>
    </submittedName>
</protein>
<feature type="region of interest" description="Disordered" evidence="1">
    <location>
        <begin position="77"/>
        <end position="134"/>
    </location>
</feature>
<feature type="region of interest" description="Disordered" evidence="1">
    <location>
        <begin position="1"/>
        <end position="33"/>
    </location>
</feature>
<dbReference type="AlphaFoldDB" id="A0A7D9JBG6"/>
<dbReference type="EMBL" id="CACRXK020013849">
    <property type="protein sequence ID" value="CAB4025838.1"/>
    <property type="molecule type" value="Genomic_DNA"/>
</dbReference>
<feature type="compositionally biased region" description="Basic residues" evidence="1">
    <location>
        <begin position="121"/>
        <end position="134"/>
    </location>
</feature>
<accession>A0A7D9JBG6</accession>
<proteinExistence type="predicted"/>
<evidence type="ECO:0000256" key="1">
    <source>
        <dbReference type="SAM" id="MobiDB-lite"/>
    </source>
</evidence>